<dbReference type="InterPro" id="IPR010281">
    <property type="entry name" value="DUF885"/>
</dbReference>
<reference evidence="3 4" key="1">
    <citation type="submission" date="2020-08" db="EMBL/GenBank/DDBJ databases">
        <title>Genomic Encyclopedia of Type Strains, Phase IV (KMG-V): Genome sequencing to study the core and pangenomes of soil and plant-associated prokaryotes.</title>
        <authorList>
            <person name="Whitman W."/>
        </authorList>
    </citation>
    <scope>NUCLEOTIDE SEQUENCE [LARGE SCALE GENOMIC DNA]</scope>
    <source>
        <strain evidence="3 4">X5P3</strain>
    </source>
</reference>
<comment type="caution">
    <text evidence="3">The sequence shown here is derived from an EMBL/GenBank/DDBJ whole genome shotgun (WGS) entry which is preliminary data.</text>
</comment>
<feature type="chain" id="PRO_5030731982" evidence="2">
    <location>
        <begin position="19"/>
        <end position="599"/>
    </location>
</feature>
<name>A0A7W7ZPZ6_9BACT</name>
<dbReference type="AlphaFoldDB" id="A0A7W7ZPZ6"/>
<protein>
    <submittedName>
        <fullName evidence="3">Uncharacterized protein (DUF885 family)</fullName>
    </submittedName>
</protein>
<dbReference type="RefSeq" id="WP_184255564.1">
    <property type="nucleotide sequence ID" value="NZ_JACHIO010000008.1"/>
</dbReference>
<proteinExistence type="predicted"/>
<dbReference type="EMBL" id="JACHIO010000008">
    <property type="protein sequence ID" value="MBB5064000.1"/>
    <property type="molecule type" value="Genomic_DNA"/>
</dbReference>
<organism evidence="3 4">
    <name type="scientific">Granulicella mallensis</name>
    <dbReference type="NCBI Taxonomy" id="940614"/>
    <lineage>
        <taxon>Bacteria</taxon>
        <taxon>Pseudomonadati</taxon>
        <taxon>Acidobacteriota</taxon>
        <taxon>Terriglobia</taxon>
        <taxon>Terriglobales</taxon>
        <taxon>Acidobacteriaceae</taxon>
        <taxon>Granulicella</taxon>
    </lineage>
</organism>
<keyword evidence="2" id="KW-0732">Signal</keyword>
<feature type="signal peptide" evidence="2">
    <location>
        <begin position="1"/>
        <end position="18"/>
    </location>
</feature>
<keyword evidence="1" id="KW-0175">Coiled coil</keyword>
<sequence length="599" mass="67020">MRSLPLVALLLLASPVFAQQEAVHATGPAYVPQPAWIARSNAFTQQILDIQIKYSPEQASSEGLAKYDTEIGDVSLAAEEAQRKEEEAAVGKLEAALKTEQDQNVAEDLEIILHNERLGFRTQDFAHKRRVPFINATSFVYSGLEPLLDDQLPQSRRESAVARLKKYAGQAPGYRPVTLQLIERMKQQMAKPGMIYPSRSDVETQLSRNAAVVDGIADLFQKYKLTGWEPAYAALKTQLADYDSWVRTNLLPKTRTDFRLLPEEYALAFEGYGIDIPPAQIAEMAHKAFLDYQAQMQPLAAEIAKEHGFASSDYRDVIRELKKQQITGDAILPFYEKRLHEIEKIIVTDKLVTLPNRPAIIRLGTPAESSQISAPHMVPPPFLHNTGQRGVFVLPLNMPAGPGEAKAAKVDDYTFDAASWTLIAHEARPGHELQFDSMVEHGVSLARALFAFNSTNAEGWGLYSEYITLPYMPKEGQLISLQFRLLRAARAFLDPELQAGKIQPADAMKVLTQDVCFSVPFANQEVERYTLRSPGQANSYFYGFTRLLELRKETEAALGPKFSALRFHDFILAQGLLPPGLMKKAVEEHFIPQEKARQP</sequence>
<accession>A0A7W7ZPZ6</accession>
<gene>
    <name evidence="3" type="ORF">HDF15_002348</name>
</gene>
<evidence type="ECO:0000313" key="4">
    <source>
        <dbReference type="Proteomes" id="UP000584867"/>
    </source>
</evidence>
<dbReference type="PANTHER" id="PTHR33361:SF2">
    <property type="entry name" value="DUF885 DOMAIN-CONTAINING PROTEIN"/>
    <property type="match status" value="1"/>
</dbReference>
<feature type="coiled-coil region" evidence="1">
    <location>
        <begin position="76"/>
        <end position="103"/>
    </location>
</feature>
<evidence type="ECO:0000256" key="1">
    <source>
        <dbReference type="SAM" id="Coils"/>
    </source>
</evidence>
<dbReference type="Pfam" id="PF05960">
    <property type="entry name" value="DUF885"/>
    <property type="match status" value="1"/>
</dbReference>
<dbReference type="PANTHER" id="PTHR33361">
    <property type="entry name" value="GLR0591 PROTEIN"/>
    <property type="match status" value="1"/>
</dbReference>
<evidence type="ECO:0000256" key="2">
    <source>
        <dbReference type="SAM" id="SignalP"/>
    </source>
</evidence>
<dbReference type="Proteomes" id="UP000584867">
    <property type="component" value="Unassembled WGS sequence"/>
</dbReference>
<evidence type="ECO:0000313" key="3">
    <source>
        <dbReference type="EMBL" id="MBB5064000.1"/>
    </source>
</evidence>